<comment type="caution">
    <text evidence="2">The sequence shown here is derived from an EMBL/GenBank/DDBJ whole genome shotgun (WGS) entry which is preliminary data.</text>
</comment>
<evidence type="ECO:0000256" key="1">
    <source>
        <dbReference type="SAM" id="MobiDB-lite"/>
    </source>
</evidence>
<sequence>MEEVLRHNSSNGTEGEGEGDGEDEEDNEKRMRWTRISNKQSTPFAIYCCFSCWRRPGKDLKRSKRGIRQLLKSSQPQTRVVEP</sequence>
<dbReference type="EMBL" id="JADCNM010000014">
    <property type="protein sequence ID" value="KAG0453580.1"/>
    <property type="molecule type" value="Genomic_DNA"/>
</dbReference>
<accession>A0A835UA36</accession>
<dbReference type="AlphaFoldDB" id="A0A835UA36"/>
<gene>
    <name evidence="2" type="ORF">HPP92_024884</name>
</gene>
<evidence type="ECO:0000313" key="3">
    <source>
        <dbReference type="Proteomes" id="UP000639772"/>
    </source>
</evidence>
<evidence type="ECO:0000313" key="2">
    <source>
        <dbReference type="EMBL" id="KAG0453580.1"/>
    </source>
</evidence>
<organism evidence="2 3">
    <name type="scientific">Vanilla planifolia</name>
    <name type="common">Vanilla</name>
    <dbReference type="NCBI Taxonomy" id="51239"/>
    <lineage>
        <taxon>Eukaryota</taxon>
        <taxon>Viridiplantae</taxon>
        <taxon>Streptophyta</taxon>
        <taxon>Embryophyta</taxon>
        <taxon>Tracheophyta</taxon>
        <taxon>Spermatophyta</taxon>
        <taxon>Magnoliopsida</taxon>
        <taxon>Liliopsida</taxon>
        <taxon>Asparagales</taxon>
        <taxon>Orchidaceae</taxon>
        <taxon>Vanilloideae</taxon>
        <taxon>Vanilleae</taxon>
        <taxon>Vanilla</taxon>
    </lineage>
</organism>
<feature type="compositionally biased region" description="Acidic residues" evidence="1">
    <location>
        <begin position="15"/>
        <end position="26"/>
    </location>
</feature>
<protein>
    <submittedName>
        <fullName evidence="2">Uncharacterized protein</fullName>
    </submittedName>
</protein>
<feature type="region of interest" description="Disordered" evidence="1">
    <location>
        <begin position="64"/>
        <end position="83"/>
    </location>
</feature>
<name>A0A835UA36_VANPL</name>
<proteinExistence type="predicted"/>
<dbReference type="Proteomes" id="UP000639772">
    <property type="component" value="Unassembled WGS sequence"/>
</dbReference>
<reference evidence="2 3" key="1">
    <citation type="journal article" date="2020" name="Nat. Food">
        <title>A phased Vanilla planifolia genome enables genetic improvement of flavour and production.</title>
        <authorList>
            <person name="Hasing T."/>
            <person name="Tang H."/>
            <person name="Brym M."/>
            <person name="Khazi F."/>
            <person name="Huang T."/>
            <person name="Chambers A.H."/>
        </authorList>
    </citation>
    <scope>NUCLEOTIDE SEQUENCE [LARGE SCALE GENOMIC DNA]</scope>
    <source>
        <tissue evidence="2">Leaf</tissue>
    </source>
</reference>
<feature type="compositionally biased region" description="Polar residues" evidence="1">
    <location>
        <begin position="71"/>
        <end position="83"/>
    </location>
</feature>
<feature type="region of interest" description="Disordered" evidence="1">
    <location>
        <begin position="1"/>
        <end position="29"/>
    </location>
</feature>